<dbReference type="InterPro" id="IPR029475">
    <property type="entry name" value="DUF6807"/>
</dbReference>
<name>A0ABP8FIN6_9BACT</name>
<evidence type="ECO:0000313" key="2">
    <source>
        <dbReference type="Proteomes" id="UP001501207"/>
    </source>
</evidence>
<evidence type="ECO:0000313" key="1">
    <source>
        <dbReference type="EMBL" id="GAA4304706.1"/>
    </source>
</evidence>
<proteinExistence type="predicted"/>
<evidence type="ECO:0008006" key="3">
    <source>
        <dbReference type="Google" id="ProtNLM"/>
    </source>
</evidence>
<sequence length="453" mass="51332">MQTVAQATLNIYFYVATNNMAVNTKDADKHIFMKRLWLKGSMIMMALAGFYSGKAQQVLATFTLPQVQNNIAAPVSVDLDNITGVADSSLVLRRVQGGKRTVVPFQVEDGYHRFLWWTVKKESTASAEKQVFELVEDGGINTQAAPTILVQNQDGALLITDEGKKVLQYNFNTVYPPKGVDTVFRRSGFIHPLWSPAGHVMTRINPRDHYHHVGIWNPWTHVGFQGKTVDFWNLYEKLGTVRFSKFIAKTSGDIYGGFKALQEHVVLPKGAADGKEKVAMDEVWDIRVYNIGPKMWLWDFTSSLNCATPDPVLLEEYRYGGFGFRADSSWNNRNSKVLTSEGKTRKEADASRARWCMIDGDMYGGHSGILFMGYPTNYNFPEPMRVWPENMNGRGDVFFSFSPTRNMSWPLSPKKTYVLKYRMLVYEDTITPAQAESVWKSFAHPPAVKVTLR</sequence>
<keyword evidence="2" id="KW-1185">Reference proteome</keyword>
<comment type="caution">
    <text evidence="1">The sequence shown here is derived from an EMBL/GenBank/DDBJ whole genome shotgun (WGS) entry which is preliminary data.</text>
</comment>
<dbReference type="Proteomes" id="UP001501207">
    <property type="component" value="Unassembled WGS sequence"/>
</dbReference>
<dbReference type="Pfam" id="PF14100">
    <property type="entry name" value="DUF6807"/>
    <property type="match status" value="1"/>
</dbReference>
<dbReference type="EMBL" id="BAABFN010000001">
    <property type="protein sequence ID" value="GAA4304706.1"/>
    <property type="molecule type" value="Genomic_DNA"/>
</dbReference>
<gene>
    <name evidence="1" type="ORF">GCM10023143_09360</name>
</gene>
<organism evidence="1 2">
    <name type="scientific">Compostibacter hankyongensis</name>
    <dbReference type="NCBI Taxonomy" id="1007089"/>
    <lineage>
        <taxon>Bacteria</taxon>
        <taxon>Pseudomonadati</taxon>
        <taxon>Bacteroidota</taxon>
        <taxon>Chitinophagia</taxon>
        <taxon>Chitinophagales</taxon>
        <taxon>Chitinophagaceae</taxon>
        <taxon>Compostibacter</taxon>
    </lineage>
</organism>
<protein>
    <recommendedName>
        <fullName evidence="3">Methane oxygenase PmoA</fullName>
    </recommendedName>
</protein>
<reference evidence="2" key="1">
    <citation type="journal article" date="2019" name="Int. J. Syst. Evol. Microbiol.">
        <title>The Global Catalogue of Microorganisms (GCM) 10K type strain sequencing project: providing services to taxonomists for standard genome sequencing and annotation.</title>
        <authorList>
            <consortium name="The Broad Institute Genomics Platform"/>
            <consortium name="The Broad Institute Genome Sequencing Center for Infectious Disease"/>
            <person name="Wu L."/>
            <person name="Ma J."/>
        </authorList>
    </citation>
    <scope>NUCLEOTIDE SEQUENCE [LARGE SCALE GENOMIC DNA]</scope>
    <source>
        <strain evidence="2">JCM 17664</strain>
    </source>
</reference>
<accession>A0ABP8FIN6</accession>